<gene>
    <name evidence="4" type="ORF">MKW94_019658</name>
</gene>
<evidence type="ECO:0000313" key="5">
    <source>
        <dbReference type="Proteomes" id="UP001177140"/>
    </source>
</evidence>
<dbReference type="AlphaFoldDB" id="A0AA41UYT5"/>
<keyword evidence="5" id="KW-1185">Reference proteome</keyword>
<dbReference type="InterPro" id="IPR036397">
    <property type="entry name" value="RNaseH_sf"/>
</dbReference>
<dbReference type="InterPro" id="IPR002562">
    <property type="entry name" value="3'-5'_exonuclease_dom"/>
</dbReference>
<evidence type="ECO:0000256" key="2">
    <source>
        <dbReference type="ARBA" id="ARBA00022801"/>
    </source>
</evidence>
<evidence type="ECO:0000259" key="3">
    <source>
        <dbReference type="Pfam" id="PF01612"/>
    </source>
</evidence>
<dbReference type="GO" id="GO:0008408">
    <property type="term" value="F:3'-5' exonuclease activity"/>
    <property type="evidence" value="ECO:0007669"/>
    <property type="project" value="InterPro"/>
</dbReference>
<feature type="domain" description="3'-5' exonuclease" evidence="3">
    <location>
        <begin position="65"/>
        <end position="227"/>
    </location>
</feature>
<dbReference type="InterPro" id="IPR012337">
    <property type="entry name" value="RNaseH-like_sf"/>
</dbReference>
<dbReference type="Pfam" id="PF01612">
    <property type="entry name" value="DNA_pol_A_exo1"/>
    <property type="match status" value="1"/>
</dbReference>
<dbReference type="EMBL" id="JAJJMA010044760">
    <property type="protein sequence ID" value="MCL7025384.1"/>
    <property type="molecule type" value="Genomic_DNA"/>
</dbReference>
<dbReference type="PANTHER" id="PTHR13620:SF105">
    <property type="entry name" value="OS01G0737700 PROTEIN"/>
    <property type="match status" value="1"/>
</dbReference>
<evidence type="ECO:0000313" key="4">
    <source>
        <dbReference type="EMBL" id="MCL7025384.1"/>
    </source>
</evidence>
<evidence type="ECO:0000256" key="1">
    <source>
        <dbReference type="ARBA" id="ARBA00022722"/>
    </source>
</evidence>
<comment type="caution">
    <text evidence="4">The sequence shown here is derived from an EMBL/GenBank/DDBJ whole genome shotgun (WGS) entry which is preliminary data.</text>
</comment>
<dbReference type="PANTHER" id="PTHR13620">
    <property type="entry name" value="3-5 EXONUCLEASE"/>
    <property type="match status" value="1"/>
</dbReference>
<organism evidence="4 5">
    <name type="scientific">Papaver nudicaule</name>
    <name type="common">Iceland poppy</name>
    <dbReference type="NCBI Taxonomy" id="74823"/>
    <lineage>
        <taxon>Eukaryota</taxon>
        <taxon>Viridiplantae</taxon>
        <taxon>Streptophyta</taxon>
        <taxon>Embryophyta</taxon>
        <taxon>Tracheophyta</taxon>
        <taxon>Spermatophyta</taxon>
        <taxon>Magnoliopsida</taxon>
        <taxon>Ranunculales</taxon>
        <taxon>Papaveraceae</taxon>
        <taxon>Papaveroideae</taxon>
        <taxon>Papaver</taxon>
    </lineage>
</organism>
<keyword evidence="1" id="KW-0540">Nuclease</keyword>
<dbReference type="Proteomes" id="UP001177140">
    <property type="component" value="Unassembled WGS sequence"/>
</dbReference>
<dbReference type="GO" id="GO:0003676">
    <property type="term" value="F:nucleic acid binding"/>
    <property type="evidence" value="ECO:0007669"/>
    <property type="project" value="InterPro"/>
</dbReference>
<reference evidence="4" key="1">
    <citation type="submission" date="2022-03" db="EMBL/GenBank/DDBJ databases">
        <title>A functionally conserved STORR gene fusion in Papaver species that diverged 16.8 million years ago.</title>
        <authorList>
            <person name="Catania T."/>
        </authorList>
    </citation>
    <scope>NUCLEOTIDE SEQUENCE</scope>
    <source>
        <strain evidence="4">S-191538</strain>
    </source>
</reference>
<dbReference type="SUPFAM" id="SSF53098">
    <property type="entry name" value="Ribonuclease H-like"/>
    <property type="match status" value="1"/>
</dbReference>
<dbReference type="GO" id="GO:0005737">
    <property type="term" value="C:cytoplasm"/>
    <property type="evidence" value="ECO:0007669"/>
    <property type="project" value="TreeGrafter"/>
</dbReference>
<proteinExistence type="predicted"/>
<dbReference type="InterPro" id="IPR051132">
    <property type="entry name" value="3-5_Exonuclease_domain"/>
</dbReference>
<dbReference type="GO" id="GO:0006139">
    <property type="term" value="P:nucleobase-containing compound metabolic process"/>
    <property type="evidence" value="ECO:0007669"/>
    <property type="project" value="InterPro"/>
</dbReference>
<sequence length="232" mass="26544">MTSSSSTDRSSVYYGRDNVSSIEVVDKSESTHHTYNVYYYEDKIYTTVTHTAFVVDKWIADVYSELHEKNLNNLGVGLDMEWTRVTENQVAVLQLCLSGRCLIFQISCCDKIPKSLDAFLSDERIIFFGAGKDMVPKLLEDHGLKVSRIAELGCLAAYRFTNNFVDFRESRFHAAGLTTLAKKILSQELPGQRYIEMSNWDKEFLSDEQIEYACLNAFVAFKIATYLFDESH</sequence>
<dbReference type="GO" id="GO:0005634">
    <property type="term" value="C:nucleus"/>
    <property type="evidence" value="ECO:0007669"/>
    <property type="project" value="TreeGrafter"/>
</dbReference>
<dbReference type="Gene3D" id="3.30.420.10">
    <property type="entry name" value="Ribonuclease H-like superfamily/Ribonuclease H"/>
    <property type="match status" value="1"/>
</dbReference>
<accession>A0AA41UYT5</accession>
<protein>
    <recommendedName>
        <fullName evidence="3">3'-5' exonuclease domain-containing protein</fullName>
    </recommendedName>
</protein>
<name>A0AA41UYT5_PAPNU</name>
<dbReference type="CDD" id="cd06141">
    <property type="entry name" value="WRN_exo"/>
    <property type="match status" value="1"/>
</dbReference>
<keyword evidence="2" id="KW-0378">Hydrolase</keyword>